<dbReference type="Pfam" id="PF02576">
    <property type="entry name" value="RimP_N"/>
    <property type="match status" value="1"/>
</dbReference>
<feature type="domain" description="Ribosome maturation factor RimP N-terminal" evidence="4">
    <location>
        <begin position="37"/>
        <end position="98"/>
    </location>
</feature>
<reference evidence="6 7" key="1">
    <citation type="submission" date="2009-04" db="EMBL/GenBank/DDBJ databases">
        <authorList>
            <person name="Qin X."/>
            <person name="Bachman B."/>
            <person name="Battles P."/>
            <person name="Bell A."/>
            <person name="Bess C."/>
            <person name="Bickham C."/>
            <person name="Chaboub L."/>
            <person name="Chen D."/>
            <person name="Coyle M."/>
            <person name="Deiros D.R."/>
            <person name="Dinh H."/>
            <person name="Forbes L."/>
            <person name="Fowler G."/>
            <person name="Francisco L."/>
            <person name="Fu Q."/>
            <person name="Gubbala S."/>
            <person name="Hale W."/>
            <person name="Han Y."/>
            <person name="Hemphill L."/>
            <person name="Highlander S.K."/>
            <person name="Hirani K."/>
            <person name="Hogues M."/>
            <person name="Jackson L."/>
            <person name="Jakkamsetti A."/>
            <person name="Javaid M."/>
            <person name="Jiang H."/>
            <person name="Korchina V."/>
            <person name="Kovar C."/>
            <person name="Lara F."/>
            <person name="Lee S."/>
            <person name="Mata R."/>
            <person name="Mathew T."/>
            <person name="Moen C."/>
            <person name="Morales K."/>
            <person name="Munidasa M."/>
            <person name="Nazareth L."/>
            <person name="Ngo R."/>
            <person name="Nguyen L."/>
            <person name="Okwuonu G."/>
            <person name="Ongeri F."/>
            <person name="Patil S."/>
            <person name="Petrosino J."/>
            <person name="Pham C."/>
            <person name="Pham P."/>
            <person name="Pu L.-L."/>
            <person name="Puazo M."/>
            <person name="Raj R."/>
            <person name="Reid J."/>
            <person name="Rouhana J."/>
            <person name="Saada N."/>
            <person name="Shang Y."/>
            <person name="Simmons D."/>
            <person name="Thornton R."/>
            <person name="Warren J."/>
            <person name="Weissenberger G."/>
            <person name="Zhang J."/>
            <person name="Zhang L."/>
            <person name="Zhou C."/>
            <person name="Zhu D."/>
            <person name="Muzny D."/>
            <person name="Worley K."/>
            <person name="Gibbs R."/>
        </authorList>
    </citation>
    <scope>NUCLEOTIDE SEQUENCE [LARGE SCALE GENOMIC DNA]</scope>
    <source>
        <strain evidence="6 7">ATCC 43531</strain>
    </source>
</reference>
<dbReference type="FunFam" id="3.30.300.70:FF:000001">
    <property type="entry name" value="Ribosome maturation factor RimP"/>
    <property type="match status" value="1"/>
</dbReference>
<dbReference type="PANTHER" id="PTHR33867">
    <property type="entry name" value="RIBOSOME MATURATION FACTOR RIMP"/>
    <property type="match status" value="1"/>
</dbReference>
<sequence>MEAHSFITYEKRESMSAKIEERVEEMVRGLLTDLPAIELVDVEYVKERDSYLRVYIDKTGGIDIDDCQSLSERLEEMLDREDFIPDAYILEVSSPGLDRVLRKERDFTREHGRTVDVTLYAPFEGKKQWTGTLAGYDGETLTLDDGVQIPMKQVSQVRLHIDF</sequence>
<dbReference type="InterPro" id="IPR028998">
    <property type="entry name" value="RimP_C"/>
</dbReference>
<dbReference type="EMBL" id="ACLA01000015">
    <property type="protein sequence ID" value="EEQ48546.1"/>
    <property type="molecule type" value="Genomic_DNA"/>
</dbReference>
<dbReference type="Gene3D" id="2.30.30.180">
    <property type="entry name" value="Ribosome maturation factor RimP, C-terminal domain"/>
    <property type="match status" value="1"/>
</dbReference>
<protein>
    <recommendedName>
        <fullName evidence="3">Ribosome maturation factor RimP</fullName>
    </recommendedName>
</protein>
<comment type="similarity">
    <text evidence="3">Belongs to the RimP family.</text>
</comment>
<dbReference type="Pfam" id="PF17384">
    <property type="entry name" value="DUF150_C"/>
    <property type="match status" value="1"/>
</dbReference>
<organism evidence="6 7">
    <name type="scientific">Selenomonas flueggei ATCC 43531</name>
    <dbReference type="NCBI Taxonomy" id="638302"/>
    <lineage>
        <taxon>Bacteria</taxon>
        <taxon>Bacillati</taxon>
        <taxon>Bacillota</taxon>
        <taxon>Negativicutes</taxon>
        <taxon>Selenomonadales</taxon>
        <taxon>Selenomonadaceae</taxon>
        <taxon>Selenomonas</taxon>
    </lineage>
</organism>
<feature type="domain" description="Ribosome maturation factor RimP C-terminal" evidence="5">
    <location>
        <begin position="101"/>
        <end position="163"/>
    </location>
</feature>
<gene>
    <name evidence="3" type="primary">rimP</name>
    <name evidence="6" type="ORF">HMPREF0908_1133</name>
</gene>
<dbReference type="HOGENOM" id="CLU_070525_2_0_9"/>
<dbReference type="GO" id="GO:0006412">
    <property type="term" value="P:translation"/>
    <property type="evidence" value="ECO:0007669"/>
    <property type="project" value="TreeGrafter"/>
</dbReference>
<dbReference type="SUPFAM" id="SSF74942">
    <property type="entry name" value="YhbC-like, C-terminal domain"/>
    <property type="match status" value="1"/>
</dbReference>
<keyword evidence="7" id="KW-1185">Reference proteome</keyword>
<dbReference type="CDD" id="cd01734">
    <property type="entry name" value="YlxS_C"/>
    <property type="match status" value="1"/>
</dbReference>
<dbReference type="PANTHER" id="PTHR33867:SF1">
    <property type="entry name" value="RIBOSOME MATURATION FACTOR RIMP"/>
    <property type="match status" value="1"/>
</dbReference>
<dbReference type="GO" id="GO:0005829">
    <property type="term" value="C:cytosol"/>
    <property type="evidence" value="ECO:0007669"/>
    <property type="project" value="TreeGrafter"/>
</dbReference>
<evidence type="ECO:0000256" key="2">
    <source>
        <dbReference type="ARBA" id="ARBA00022517"/>
    </source>
</evidence>
<comment type="function">
    <text evidence="3">Required for maturation of 30S ribosomal subunits.</text>
</comment>
<dbReference type="InterPro" id="IPR003728">
    <property type="entry name" value="Ribosome_maturation_RimP"/>
</dbReference>
<dbReference type="Proteomes" id="UP000005309">
    <property type="component" value="Unassembled WGS sequence"/>
</dbReference>
<dbReference type="HAMAP" id="MF_01077">
    <property type="entry name" value="RimP"/>
    <property type="match status" value="1"/>
</dbReference>
<name>C4V3N9_9FIRM</name>
<dbReference type="OrthoDB" id="9805006at2"/>
<evidence type="ECO:0000313" key="6">
    <source>
        <dbReference type="EMBL" id="EEQ48546.1"/>
    </source>
</evidence>
<evidence type="ECO:0000259" key="4">
    <source>
        <dbReference type="Pfam" id="PF02576"/>
    </source>
</evidence>
<proteinExistence type="inferred from homology"/>
<dbReference type="InterPro" id="IPR036847">
    <property type="entry name" value="RimP_C_sf"/>
</dbReference>
<dbReference type="STRING" id="638302.HMPREF0908_1133"/>
<dbReference type="InterPro" id="IPR028989">
    <property type="entry name" value="RimP_N"/>
</dbReference>
<dbReference type="eggNOG" id="COG0779">
    <property type="taxonomic scope" value="Bacteria"/>
</dbReference>
<comment type="caution">
    <text evidence="6">The sequence shown here is derived from an EMBL/GenBank/DDBJ whole genome shotgun (WGS) entry which is preliminary data.</text>
</comment>
<comment type="subcellular location">
    <subcellularLocation>
        <location evidence="3">Cytoplasm</location>
    </subcellularLocation>
</comment>
<dbReference type="AlphaFoldDB" id="C4V3N9"/>
<evidence type="ECO:0000313" key="7">
    <source>
        <dbReference type="Proteomes" id="UP000005309"/>
    </source>
</evidence>
<dbReference type="Gene3D" id="3.30.300.70">
    <property type="entry name" value="RimP-like superfamily, N-terminal"/>
    <property type="match status" value="1"/>
</dbReference>
<evidence type="ECO:0000259" key="5">
    <source>
        <dbReference type="Pfam" id="PF17384"/>
    </source>
</evidence>
<accession>C4V3N9</accession>
<keyword evidence="1 3" id="KW-0963">Cytoplasm</keyword>
<dbReference type="GO" id="GO:0000028">
    <property type="term" value="P:ribosomal small subunit assembly"/>
    <property type="evidence" value="ECO:0007669"/>
    <property type="project" value="TreeGrafter"/>
</dbReference>
<evidence type="ECO:0000256" key="3">
    <source>
        <dbReference type="HAMAP-Rule" id="MF_01077"/>
    </source>
</evidence>
<evidence type="ECO:0000256" key="1">
    <source>
        <dbReference type="ARBA" id="ARBA00022490"/>
    </source>
</evidence>
<dbReference type="InterPro" id="IPR035956">
    <property type="entry name" value="RimP_N_sf"/>
</dbReference>
<keyword evidence="2 3" id="KW-0690">Ribosome biogenesis</keyword>
<dbReference type="SUPFAM" id="SSF75420">
    <property type="entry name" value="YhbC-like, N-terminal domain"/>
    <property type="match status" value="1"/>
</dbReference>